<proteinExistence type="predicted"/>
<protein>
    <submittedName>
        <fullName evidence="1">DNA polymerase III</fullName>
    </submittedName>
</protein>
<dbReference type="Proteomes" id="UP000247480">
    <property type="component" value="Unassembled WGS sequence"/>
</dbReference>
<dbReference type="AlphaFoldDB" id="A0A2V0QBT0"/>
<reference evidence="1 2" key="1">
    <citation type="submission" date="2018-04" db="EMBL/GenBank/DDBJ databases">
        <title>Draft genome sequence of Pseudomonas syringae pv. actinidiae biovar 1 strains isolated from kiwifruit in Kagawa prefecture.</title>
        <authorList>
            <person name="Tabuchi M."/>
            <person name="Saito M."/>
            <person name="Fujiwara S."/>
            <person name="Sasa N."/>
            <person name="Akimitsu K."/>
            <person name="Gomi K."/>
            <person name="Konishi-Sugita S."/>
            <person name="Hamano K."/>
            <person name="Kataoka I."/>
        </authorList>
    </citation>
    <scope>NUCLEOTIDE SEQUENCE [LARGE SCALE GENOMIC DNA]</scope>
    <source>
        <strain evidence="1 2">MAFF212206</strain>
    </source>
</reference>
<gene>
    <name evidence="1" type="ORF">KPSA1_03486</name>
</gene>
<accession>A0A2V0QBT0</accession>
<evidence type="ECO:0000313" key="1">
    <source>
        <dbReference type="EMBL" id="GBH10077.1"/>
    </source>
</evidence>
<organism evidence="1 2">
    <name type="scientific">Pseudomonas syringae pv. actinidiae</name>
    <dbReference type="NCBI Taxonomy" id="103796"/>
    <lineage>
        <taxon>Bacteria</taxon>
        <taxon>Pseudomonadati</taxon>
        <taxon>Pseudomonadota</taxon>
        <taxon>Gammaproteobacteria</taxon>
        <taxon>Pseudomonadales</taxon>
        <taxon>Pseudomonadaceae</taxon>
        <taxon>Pseudomonas</taxon>
        <taxon>Pseudomonas syringae</taxon>
    </lineage>
</organism>
<comment type="caution">
    <text evidence="1">The sequence shown here is derived from an EMBL/GenBank/DDBJ whole genome shotgun (WGS) entry which is preliminary data.</text>
</comment>
<name>A0A2V0QBT0_PSESF</name>
<dbReference type="EMBL" id="BGJZ01000146">
    <property type="protein sequence ID" value="GBH10077.1"/>
    <property type="molecule type" value="Genomic_DNA"/>
</dbReference>
<evidence type="ECO:0000313" key="2">
    <source>
        <dbReference type="Proteomes" id="UP000247480"/>
    </source>
</evidence>
<sequence>MLCKAQRHLHLFTIGYTAVKTPTMAQDAMNVLVVLGSRRLGQLPAHHVVGQISQQFEVRHLRQHVEGKQQITGETVTVSFQQNRKVHLLGQTLPALDQRNRLGQRSRTYICLQSQVMTTVAACNFKRPVQIGHSLWE</sequence>